<protein>
    <submittedName>
        <fullName evidence="3">Double-stranded DNA-binding domain-containing protein, putative</fullName>
    </submittedName>
</protein>
<dbReference type="EMBL" id="HG688746">
    <property type="protein sequence ID" value="CDI73660.1"/>
    <property type="molecule type" value="Genomic_DNA"/>
</dbReference>
<dbReference type="GO" id="GO:0005634">
    <property type="term" value="C:nucleus"/>
    <property type="evidence" value="ECO:0007669"/>
    <property type="project" value="TreeGrafter"/>
</dbReference>
<feature type="compositionally biased region" description="Low complexity" evidence="2">
    <location>
        <begin position="9"/>
        <end position="21"/>
    </location>
</feature>
<organism evidence="3 4">
    <name type="scientific">Eimeria praecox</name>
    <dbReference type="NCBI Taxonomy" id="51316"/>
    <lineage>
        <taxon>Eukaryota</taxon>
        <taxon>Sar</taxon>
        <taxon>Alveolata</taxon>
        <taxon>Apicomplexa</taxon>
        <taxon>Conoidasida</taxon>
        <taxon>Coccidia</taxon>
        <taxon>Eucoccidiorida</taxon>
        <taxon>Eimeriorina</taxon>
        <taxon>Eimeriidae</taxon>
        <taxon>Eimeria</taxon>
    </lineage>
</organism>
<evidence type="ECO:0000256" key="2">
    <source>
        <dbReference type="SAM" id="MobiDB-lite"/>
    </source>
</evidence>
<proteinExistence type="inferred from homology"/>
<sequence length="121" mass="13685">MDPADPNVQKQLQQQMQQQQQQEEKRKAIEEQRRLAMRSLLSPEAQERLARIHLVKPQNAIAAENYIMQAARAGALVPPVGDNALVEILKQIAGGEAKQTSSSSKIIIRRRRFDDDSDEDL</sequence>
<keyword evidence="3" id="KW-0238">DNA-binding</keyword>
<dbReference type="PIRSF" id="PIRSF015730">
    <property type="entry name" value="TFAR19"/>
    <property type="match status" value="1"/>
</dbReference>
<feature type="region of interest" description="Disordered" evidence="2">
    <location>
        <begin position="1"/>
        <end position="28"/>
    </location>
</feature>
<dbReference type="InterPro" id="IPR036883">
    <property type="entry name" value="PDCD5-like_sf"/>
</dbReference>
<dbReference type="OrthoDB" id="10252486at2759"/>
<dbReference type="PANTHER" id="PTHR10840:SF0">
    <property type="entry name" value="PROGRAMMED CELL DEATH PROTEIN 5"/>
    <property type="match status" value="1"/>
</dbReference>
<dbReference type="GO" id="GO:0005829">
    <property type="term" value="C:cytosol"/>
    <property type="evidence" value="ECO:0007669"/>
    <property type="project" value="TreeGrafter"/>
</dbReference>
<gene>
    <name evidence="3" type="ORF">EPH_0033340</name>
</gene>
<accession>U6G0L2</accession>
<keyword evidence="4" id="KW-1185">Reference proteome</keyword>
<dbReference type="InterPro" id="IPR002836">
    <property type="entry name" value="PDCD5-like"/>
</dbReference>
<evidence type="ECO:0000313" key="3">
    <source>
        <dbReference type="EMBL" id="CDI73660.1"/>
    </source>
</evidence>
<dbReference type="Pfam" id="PF01984">
    <property type="entry name" value="dsDNA_bind"/>
    <property type="match status" value="1"/>
</dbReference>
<dbReference type="SUPFAM" id="SSF46950">
    <property type="entry name" value="Double-stranded DNA-binding domain"/>
    <property type="match status" value="1"/>
</dbReference>
<dbReference type="PANTHER" id="PTHR10840">
    <property type="entry name" value="PROGRAMMED CELL DEATH PROTEIN 5"/>
    <property type="match status" value="1"/>
</dbReference>
<dbReference type="GO" id="GO:0003677">
    <property type="term" value="F:DNA binding"/>
    <property type="evidence" value="ECO:0007669"/>
    <property type="project" value="UniProtKB-KW"/>
</dbReference>
<comment type="similarity">
    <text evidence="1">Belongs to the PDCD5 family.</text>
</comment>
<dbReference type="Proteomes" id="UP000018201">
    <property type="component" value="Unassembled WGS sequence"/>
</dbReference>
<evidence type="ECO:0000256" key="1">
    <source>
        <dbReference type="ARBA" id="ARBA00010490"/>
    </source>
</evidence>
<dbReference type="AlphaFoldDB" id="U6G0L2"/>
<dbReference type="VEuPathDB" id="ToxoDB:EPH_0033340"/>
<name>U6G0L2_9EIME</name>
<dbReference type="Gene3D" id="1.10.8.140">
    <property type="entry name" value="PDCD5-like"/>
    <property type="match status" value="1"/>
</dbReference>
<reference evidence="3" key="1">
    <citation type="submission" date="2013-10" db="EMBL/GenBank/DDBJ databases">
        <title>Genomic analysis of the causative agents of coccidiosis in chickens.</title>
        <authorList>
            <person name="Reid A.J."/>
            <person name="Blake D."/>
            <person name="Billington K."/>
            <person name="Browne H."/>
            <person name="Dunn M."/>
            <person name="Hung S."/>
            <person name="Kawahara F."/>
            <person name="Miranda-Saavedra D."/>
            <person name="Mourier T."/>
            <person name="Nagra H."/>
            <person name="Otto T.D."/>
            <person name="Rawlings N."/>
            <person name="Sanchez A."/>
            <person name="Sanders M."/>
            <person name="Subramaniam C."/>
            <person name="Tay Y."/>
            <person name="Dear P."/>
            <person name="Doerig C."/>
            <person name="Gruber A."/>
            <person name="Parkinson J."/>
            <person name="Shirley M."/>
            <person name="Wan K.L."/>
            <person name="Berriman M."/>
            <person name="Tomley F."/>
            <person name="Pain A."/>
        </authorList>
    </citation>
    <scope>NUCLEOTIDE SEQUENCE [LARGE SCALE GENOMIC DNA]</scope>
    <source>
        <strain evidence="3">Houghton</strain>
    </source>
</reference>
<reference evidence="3" key="2">
    <citation type="submission" date="2013-10" db="EMBL/GenBank/DDBJ databases">
        <authorList>
            <person name="Aslett M."/>
        </authorList>
    </citation>
    <scope>NUCLEOTIDE SEQUENCE [LARGE SCALE GENOMIC DNA]</scope>
    <source>
        <strain evidence="3">Houghton</strain>
    </source>
</reference>
<evidence type="ECO:0000313" key="4">
    <source>
        <dbReference type="Proteomes" id="UP000018201"/>
    </source>
</evidence>